<proteinExistence type="predicted"/>
<dbReference type="AlphaFoldDB" id="A0AAR5Q730"/>
<dbReference type="PANTHER" id="PTHR10380:SF218">
    <property type="entry name" value="ADULT CUTICLE PROTEIN 65AA-RELATED"/>
    <property type="match status" value="1"/>
</dbReference>
<dbReference type="PROSITE" id="PS00233">
    <property type="entry name" value="CHIT_BIND_RR_1"/>
    <property type="match status" value="1"/>
</dbReference>
<sequence>MCVFLSLSLLVGVSLAAEDAAAKVLQYEFQRSGSAKYNYHFETSNGIKKSETGDEIPSIHDANNDAALVKGSFSYTGADGVLYSVEYVADEAGFHPEGAHLKIPPFTPWIPGQPIDDGQYKEDKSGNYKADDSGKYTPGSGDNEQSPFTRSRQNQDNFISGERILDTFRTTPKPPTPVTQIYLPSTSPKYSSGENILDTFLDAKKAPTVTPKYLPASSTPVYESGESILDAFRESNRPTPEYLPSSPEPSRFYRTENPIDSDIIKKAYFNKPTPHPDILLHSTPKDGPRRAKGSAKPVGEATRNKPTYVRFEKEKNSKLSRGGLKKLQE</sequence>
<dbReference type="GeneID" id="109543664"/>
<feature type="signal peptide" evidence="4">
    <location>
        <begin position="1"/>
        <end position="16"/>
    </location>
</feature>
<evidence type="ECO:0000256" key="4">
    <source>
        <dbReference type="SAM" id="SignalP"/>
    </source>
</evidence>
<keyword evidence="6" id="KW-1185">Reference proteome</keyword>
<dbReference type="PROSITE" id="PS51155">
    <property type="entry name" value="CHIT_BIND_RR_2"/>
    <property type="match status" value="1"/>
</dbReference>
<dbReference type="Pfam" id="PF00379">
    <property type="entry name" value="Chitin_bind_4"/>
    <property type="match status" value="1"/>
</dbReference>
<dbReference type="InterPro" id="IPR031311">
    <property type="entry name" value="CHIT_BIND_RR_consensus"/>
</dbReference>
<dbReference type="Proteomes" id="UP000019118">
    <property type="component" value="Unassembled WGS sequence"/>
</dbReference>
<feature type="region of interest" description="Disordered" evidence="3">
    <location>
        <begin position="112"/>
        <end position="159"/>
    </location>
</feature>
<feature type="compositionally biased region" description="Polar residues" evidence="3">
    <location>
        <begin position="140"/>
        <end position="158"/>
    </location>
</feature>
<evidence type="ECO:0000256" key="3">
    <source>
        <dbReference type="SAM" id="MobiDB-lite"/>
    </source>
</evidence>
<dbReference type="InterPro" id="IPR000618">
    <property type="entry name" value="Insect_cuticle"/>
</dbReference>
<evidence type="ECO:0000256" key="1">
    <source>
        <dbReference type="ARBA" id="ARBA00022460"/>
    </source>
</evidence>
<evidence type="ECO:0000256" key="2">
    <source>
        <dbReference type="PROSITE-ProRule" id="PRU00497"/>
    </source>
</evidence>
<feature type="chain" id="PRO_5043580132" evidence="4">
    <location>
        <begin position="17"/>
        <end position="329"/>
    </location>
</feature>
<dbReference type="PANTHER" id="PTHR10380">
    <property type="entry name" value="CUTICLE PROTEIN"/>
    <property type="match status" value="1"/>
</dbReference>
<feature type="compositionally biased region" description="Basic and acidic residues" evidence="3">
    <location>
        <begin position="118"/>
        <end position="134"/>
    </location>
</feature>
<dbReference type="EnsemblMetazoa" id="XM_019913484.1">
    <property type="protein sequence ID" value="XP_019769043.1"/>
    <property type="gene ID" value="LOC109543664"/>
</dbReference>
<accession>A0AAR5Q730</accession>
<keyword evidence="1 2" id="KW-0193">Cuticle</keyword>
<dbReference type="InterPro" id="IPR050468">
    <property type="entry name" value="Cuticle_Struct_Prot"/>
</dbReference>
<feature type="region of interest" description="Disordered" evidence="3">
    <location>
        <begin position="270"/>
        <end position="329"/>
    </location>
</feature>
<name>A0AAR5Q730_DENPD</name>
<dbReference type="GO" id="GO:0062129">
    <property type="term" value="C:chitin-based extracellular matrix"/>
    <property type="evidence" value="ECO:0007669"/>
    <property type="project" value="TreeGrafter"/>
</dbReference>
<protein>
    <submittedName>
        <fullName evidence="5">Uncharacterized protein</fullName>
    </submittedName>
</protein>
<dbReference type="PRINTS" id="PR00947">
    <property type="entry name" value="CUTICLE"/>
</dbReference>
<evidence type="ECO:0000313" key="5">
    <source>
        <dbReference type="EnsemblMetazoa" id="XP_019769043.1"/>
    </source>
</evidence>
<organism evidence="5 6">
    <name type="scientific">Dendroctonus ponderosae</name>
    <name type="common">Mountain pine beetle</name>
    <dbReference type="NCBI Taxonomy" id="77166"/>
    <lineage>
        <taxon>Eukaryota</taxon>
        <taxon>Metazoa</taxon>
        <taxon>Ecdysozoa</taxon>
        <taxon>Arthropoda</taxon>
        <taxon>Hexapoda</taxon>
        <taxon>Insecta</taxon>
        <taxon>Pterygota</taxon>
        <taxon>Neoptera</taxon>
        <taxon>Endopterygota</taxon>
        <taxon>Coleoptera</taxon>
        <taxon>Polyphaga</taxon>
        <taxon>Cucujiformia</taxon>
        <taxon>Curculionidae</taxon>
        <taxon>Scolytinae</taxon>
        <taxon>Dendroctonus</taxon>
    </lineage>
</organism>
<keyword evidence="4" id="KW-0732">Signal</keyword>
<reference evidence="6" key="1">
    <citation type="journal article" date="2013" name="Genome Biol.">
        <title>Draft genome of the mountain pine beetle, Dendroctonus ponderosae Hopkins, a major forest pest.</title>
        <authorList>
            <person name="Keeling C.I."/>
            <person name="Yuen M.M."/>
            <person name="Liao N.Y."/>
            <person name="Docking T.R."/>
            <person name="Chan S.K."/>
            <person name="Taylor G.A."/>
            <person name="Palmquist D.L."/>
            <person name="Jackman S.D."/>
            <person name="Nguyen A."/>
            <person name="Li M."/>
            <person name="Henderson H."/>
            <person name="Janes J.K."/>
            <person name="Zhao Y."/>
            <person name="Pandoh P."/>
            <person name="Moore R."/>
            <person name="Sperling F.A."/>
            <person name="Huber D.P."/>
            <person name="Birol I."/>
            <person name="Jones S.J."/>
            <person name="Bohlmann J."/>
        </authorList>
    </citation>
    <scope>NUCLEOTIDE SEQUENCE</scope>
</reference>
<dbReference type="GO" id="GO:0008010">
    <property type="term" value="F:structural constituent of chitin-based larval cuticle"/>
    <property type="evidence" value="ECO:0007669"/>
    <property type="project" value="TreeGrafter"/>
</dbReference>
<evidence type="ECO:0000313" key="6">
    <source>
        <dbReference type="Proteomes" id="UP000019118"/>
    </source>
</evidence>
<reference evidence="5" key="2">
    <citation type="submission" date="2024-08" db="UniProtKB">
        <authorList>
            <consortium name="EnsemblMetazoa"/>
        </authorList>
    </citation>
    <scope>IDENTIFICATION</scope>
</reference>